<dbReference type="InterPro" id="IPR045056">
    <property type="entry name" value="Nop56/Nop58"/>
</dbReference>
<dbReference type="AlphaFoldDB" id="A0AAW2ZNS0"/>
<accession>A0AAW2ZNS0</accession>
<organism evidence="2 3">
    <name type="scientific">Acrasis kona</name>
    <dbReference type="NCBI Taxonomy" id="1008807"/>
    <lineage>
        <taxon>Eukaryota</taxon>
        <taxon>Discoba</taxon>
        <taxon>Heterolobosea</taxon>
        <taxon>Tetramitia</taxon>
        <taxon>Eutetramitia</taxon>
        <taxon>Acrasidae</taxon>
        <taxon>Acrasis</taxon>
    </lineage>
</organism>
<reference evidence="2 3" key="1">
    <citation type="submission" date="2024-03" db="EMBL/GenBank/DDBJ databases">
        <title>The Acrasis kona genome and developmental transcriptomes reveal deep origins of eukaryotic multicellular pathways.</title>
        <authorList>
            <person name="Sheikh S."/>
            <person name="Fu C.-J."/>
            <person name="Brown M.W."/>
            <person name="Baldauf S.L."/>
        </authorList>
    </citation>
    <scope>NUCLEOTIDE SEQUENCE [LARGE SCALE GENOMIC DNA]</scope>
    <source>
        <strain evidence="2 3">ATCC MYA-3509</strain>
    </source>
</reference>
<comment type="caution">
    <text evidence="2">The sequence shown here is derived from an EMBL/GenBank/DDBJ whole genome shotgun (WGS) entry which is preliminary data.</text>
</comment>
<feature type="domain" description="Nucleolar protein 58/56 N-terminal" evidence="1">
    <location>
        <begin position="2"/>
        <end position="66"/>
    </location>
</feature>
<evidence type="ECO:0000259" key="1">
    <source>
        <dbReference type="Pfam" id="PF08156"/>
    </source>
</evidence>
<dbReference type="EMBL" id="JAOPGA020001725">
    <property type="protein sequence ID" value="KAL0490857.1"/>
    <property type="molecule type" value="Genomic_DNA"/>
</dbReference>
<dbReference type="Proteomes" id="UP001431209">
    <property type="component" value="Unassembled WGS sequence"/>
</dbReference>
<proteinExistence type="predicted"/>
<dbReference type="GO" id="GO:0032040">
    <property type="term" value="C:small-subunit processome"/>
    <property type="evidence" value="ECO:0007669"/>
    <property type="project" value="InterPro"/>
</dbReference>
<name>A0AAW2ZNS0_9EUKA</name>
<sequence>MLVLYETPAGFALFKVRDEKKTEEVEDIQDAFSSPASAQKFVKLVAFEKFKDTQEAMKAATAMVESELSKPLKSFLKEHVDKKKEQLALYDKVVGGQIKEKLGIPCIYDNKVLEIMRGVRTHIGTLLSSVTTEADLSQMALRSISLALSLQIKILSR</sequence>
<dbReference type="PANTHER" id="PTHR10894">
    <property type="entry name" value="NUCLEOLAR PROTEIN 5 NUCLEOLAR PROTEIN NOP5 NOP58"/>
    <property type="match status" value="1"/>
</dbReference>
<dbReference type="PANTHER" id="PTHR10894:SF1">
    <property type="entry name" value="NUCLEOLAR PROTEIN 58"/>
    <property type="match status" value="1"/>
</dbReference>
<dbReference type="GO" id="GO:0030515">
    <property type="term" value="F:snoRNA binding"/>
    <property type="evidence" value="ECO:0007669"/>
    <property type="project" value="InterPro"/>
</dbReference>
<gene>
    <name evidence="2" type="ORF">AKO1_002459</name>
</gene>
<keyword evidence="3" id="KW-1185">Reference proteome</keyword>
<protein>
    <submittedName>
        <fullName evidence="2">Nucleolar protein</fullName>
    </submittedName>
</protein>
<evidence type="ECO:0000313" key="2">
    <source>
        <dbReference type="EMBL" id="KAL0490857.1"/>
    </source>
</evidence>
<dbReference type="Pfam" id="PF08156">
    <property type="entry name" value="NOP5NT"/>
    <property type="match status" value="1"/>
</dbReference>
<dbReference type="InterPro" id="IPR012974">
    <property type="entry name" value="NOP58/56_N"/>
</dbReference>
<evidence type="ECO:0000313" key="3">
    <source>
        <dbReference type="Proteomes" id="UP001431209"/>
    </source>
</evidence>
<dbReference type="GO" id="GO:0031428">
    <property type="term" value="C:box C/D methylation guide snoRNP complex"/>
    <property type="evidence" value="ECO:0007669"/>
    <property type="project" value="InterPro"/>
</dbReference>